<organism evidence="2 3">
    <name type="scientific">Dyadobacter pollutisoli</name>
    <dbReference type="NCBI Taxonomy" id="2910158"/>
    <lineage>
        <taxon>Bacteria</taxon>
        <taxon>Pseudomonadati</taxon>
        <taxon>Bacteroidota</taxon>
        <taxon>Cytophagia</taxon>
        <taxon>Cytophagales</taxon>
        <taxon>Spirosomataceae</taxon>
        <taxon>Dyadobacter</taxon>
    </lineage>
</organism>
<evidence type="ECO:0000313" key="2">
    <source>
        <dbReference type="EMBL" id="WAC10071.1"/>
    </source>
</evidence>
<dbReference type="InterPro" id="IPR011037">
    <property type="entry name" value="Pyrv_Knase-like_insert_dom_sf"/>
</dbReference>
<dbReference type="SUPFAM" id="SSF141673">
    <property type="entry name" value="MOSC N-terminal domain-like"/>
    <property type="match status" value="1"/>
</dbReference>
<dbReference type="InterPro" id="IPR005302">
    <property type="entry name" value="MoCF_Sase_C"/>
</dbReference>
<dbReference type="PANTHER" id="PTHR14237">
    <property type="entry name" value="MOLYBDOPTERIN COFACTOR SULFURASE MOSC"/>
    <property type="match status" value="1"/>
</dbReference>
<dbReference type="Pfam" id="PF03476">
    <property type="entry name" value="MOSC_N"/>
    <property type="match status" value="1"/>
</dbReference>
<dbReference type="RefSeq" id="WP_244823665.1">
    <property type="nucleotide sequence ID" value="NZ_CP112998.1"/>
</dbReference>
<dbReference type="Proteomes" id="UP001164653">
    <property type="component" value="Chromosome"/>
</dbReference>
<gene>
    <name evidence="2" type="ORF">ON006_20195</name>
</gene>
<dbReference type="Pfam" id="PF03473">
    <property type="entry name" value="MOSC"/>
    <property type="match status" value="1"/>
</dbReference>
<proteinExistence type="predicted"/>
<evidence type="ECO:0000313" key="3">
    <source>
        <dbReference type="Proteomes" id="UP001164653"/>
    </source>
</evidence>
<dbReference type="GO" id="GO:0030170">
    <property type="term" value="F:pyridoxal phosphate binding"/>
    <property type="evidence" value="ECO:0007669"/>
    <property type="project" value="InterPro"/>
</dbReference>
<dbReference type="EMBL" id="CP112998">
    <property type="protein sequence ID" value="WAC10071.1"/>
    <property type="molecule type" value="Genomic_DNA"/>
</dbReference>
<dbReference type="GO" id="GO:0003824">
    <property type="term" value="F:catalytic activity"/>
    <property type="evidence" value="ECO:0007669"/>
    <property type="project" value="InterPro"/>
</dbReference>
<dbReference type="AlphaFoldDB" id="A0A9E8N7P6"/>
<protein>
    <submittedName>
        <fullName evidence="2">MOSC domain-containing protein</fullName>
    </submittedName>
</protein>
<sequence>MILSEIWVYPVKSLGGIRLAEAKTEERGLQYDRRWMIIDENDVFITQRVFTKMALIDVELLSDGLRISYRPEPKNPVIVPYKPVSSKPVTVTVWDDVVEAVTVCEEADAWLSSTLNQNLRLVMMPDSSFRKADTKYAKHEENVSFADAFPYLIISQASLDDLNSRLAEPISMRRFRPNFVVTGTEAFAEDQWKNVMIGDLNFEIVKPCARCVLTTINPETAEKGSEPLKTLASYRRVNNKVMFGQNMVVKDIGTIKEGDQLVVY</sequence>
<dbReference type="GO" id="GO:0030151">
    <property type="term" value="F:molybdenum ion binding"/>
    <property type="evidence" value="ECO:0007669"/>
    <property type="project" value="InterPro"/>
</dbReference>
<dbReference type="PANTHER" id="PTHR14237:SF19">
    <property type="entry name" value="MITOCHONDRIAL AMIDOXIME REDUCING COMPONENT 1"/>
    <property type="match status" value="1"/>
</dbReference>
<reference evidence="2" key="1">
    <citation type="submission" date="2022-11" db="EMBL/GenBank/DDBJ databases">
        <title>Dyadobacter pollutisoli sp. nov., isolated from plastic dumped soil.</title>
        <authorList>
            <person name="Kim J.M."/>
            <person name="Kim K.R."/>
            <person name="Lee J.K."/>
            <person name="Hao L."/>
            <person name="Jeon C.O."/>
        </authorList>
    </citation>
    <scope>NUCLEOTIDE SEQUENCE</scope>
    <source>
        <strain evidence="2">U1</strain>
    </source>
</reference>
<dbReference type="KEGG" id="dpf:ON006_20195"/>
<dbReference type="PROSITE" id="PS51340">
    <property type="entry name" value="MOSC"/>
    <property type="match status" value="1"/>
</dbReference>
<feature type="domain" description="MOSC" evidence="1">
    <location>
        <begin position="124"/>
        <end position="264"/>
    </location>
</feature>
<keyword evidence="3" id="KW-1185">Reference proteome</keyword>
<dbReference type="InterPro" id="IPR005303">
    <property type="entry name" value="MOCOS_middle"/>
</dbReference>
<dbReference type="SUPFAM" id="SSF50800">
    <property type="entry name" value="PK beta-barrel domain-like"/>
    <property type="match status" value="1"/>
</dbReference>
<evidence type="ECO:0000259" key="1">
    <source>
        <dbReference type="PROSITE" id="PS51340"/>
    </source>
</evidence>
<accession>A0A9E8N7P6</accession>
<name>A0A9E8N7P6_9BACT</name>